<evidence type="ECO:0000313" key="2">
    <source>
        <dbReference type="EMBL" id="KDR19723.1"/>
    </source>
</evidence>
<organism evidence="2 3">
    <name type="scientific">Zootermopsis nevadensis</name>
    <name type="common">Dampwood termite</name>
    <dbReference type="NCBI Taxonomy" id="136037"/>
    <lineage>
        <taxon>Eukaryota</taxon>
        <taxon>Metazoa</taxon>
        <taxon>Ecdysozoa</taxon>
        <taxon>Arthropoda</taxon>
        <taxon>Hexapoda</taxon>
        <taxon>Insecta</taxon>
        <taxon>Pterygota</taxon>
        <taxon>Neoptera</taxon>
        <taxon>Polyneoptera</taxon>
        <taxon>Dictyoptera</taxon>
        <taxon>Blattodea</taxon>
        <taxon>Blattoidea</taxon>
        <taxon>Termitoidae</taxon>
        <taxon>Termopsidae</taxon>
        <taxon>Zootermopsis</taxon>
    </lineage>
</organism>
<dbReference type="Proteomes" id="UP000027135">
    <property type="component" value="Unassembled WGS sequence"/>
</dbReference>
<sequence length="81" mass="9121">MDLIEVLWKQDVDLGFSLDLFNPAKPEGEGKPVRVEDDDVEKLKALEALKNETPTDTTKNEEENPDDQWAGLSYTIDLETG</sequence>
<name>A0A067R848_ZOONE</name>
<gene>
    <name evidence="2" type="ORF">L798_05754</name>
</gene>
<dbReference type="EMBL" id="KK852636">
    <property type="protein sequence ID" value="KDR19723.1"/>
    <property type="molecule type" value="Genomic_DNA"/>
</dbReference>
<dbReference type="AlphaFoldDB" id="A0A067R848"/>
<evidence type="ECO:0008006" key="4">
    <source>
        <dbReference type="Google" id="ProtNLM"/>
    </source>
</evidence>
<proteinExistence type="predicted"/>
<dbReference type="InParanoid" id="A0A067R848"/>
<evidence type="ECO:0000256" key="1">
    <source>
        <dbReference type="SAM" id="MobiDB-lite"/>
    </source>
</evidence>
<protein>
    <recommendedName>
        <fullName evidence="4">Segmentation protein cap'n'collar</fullName>
    </recommendedName>
</protein>
<dbReference type="STRING" id="136037.A0A067R848"/>
<reference evidence="2 3" key="1">
    <citation type="journal article" date="2014" name="Nat. Commun.">
        <title>Molecular traces of alternative social organization in a termite genome.</title>
        <authorList>
            <person name="Terrapon N."/>
            <person name="Li C."/>
            <person name="Robertson H.M."/>
            <person name="Ji L."/>
            <person name="Meng X."/>
            <person name="Booth W."/>
            <person name="Chen Z."/>
            <person name="Childers C.P."/>
            <person name="Glastad K.M."/>
            <person name="Gokhale K."/>
            <person name="Gowin J."/>
            <person name="Gronenberg W."/>
            <person name="Hermansen R.A."/>
            <person name="Hu H."/>
            <person name="Hunt B.G."/>
            <person name="Huylmans A.K."/>
            <person name="Khalil S.M."/>
            <person name="Mitchell R.D."/>
            <person name="Munoz-Torres M.C."/>
            <person name="Mustard J.A."/>
            <person name="Pan H."/>
            <person name="Reese J.T."/>
            <person name="Scharf M.E."/>
            <person name="Sun F."/>
            <person name="Vogel H."/>
            <person name="Xiao J."/>
            <person name="Yang W."/>
            <person name="Yang Z."/>
            <person name="Yang Z."/>
            <person name="Zhou J."/>
            <person name="Zhu J."/>
            <person name="Brent C.S."/>
            <person name="Elsik C.G."/>
            <person name="Goodisman M.A."/>
            <person name="Liberles D.A."/>
            <person name="Roe R.M."/>
            <person name="Vargo E.L."/>
            <person name="Vilcinskas A."/>
            <person name="Wang J."/>
            <person name="Bornberg-Bauer E."/>
            <person name="Korb J."/>
            <person name="Zhang G."/>
            <person name="Liebig J."/>
        </authorList>
    </citation>
    <scope>NUCLEOTIDE SEQUENCE [LARGE SCALE GENOMIC DNA]</scope>
    <source>
        <tissue evidence="2">Whole organism</tissue>
    </source>
</reference>
<keyword evidence="3" id="KW-1185">Reference proteome</keyword>
<dbReference type="eggNOG" id="ENOG502S6YH">
    <property type="taxonomic scope" value="Eukaryota"/>
</dbReference>
<feature type="region of interest" description="Disordered" evidence="1">
    <location>
        <begin position="50"/>
        <end position="81"/>
    </location>
</feature>
<evidence type="ECO:0000313" key="3">
    <source>
        <dbReference type="Proteomes" id="UP000027135"/>
    </source>
</evidence>
<accession>A0A067R848</accession>